<evidence type="ECO:0008006" key="3">
    <source>
        <dbReference type="Google" id="ProtNLM"/>
    </source>
</evidence>
<evidence type="ECO:0000313" key="2">
    <source>
        <dbReference type="Proteomes" id="UP000288805"/>
    </source>
</evidence>
<organism evidence="1 2">
    <name type="scientific">Vitis vinifera</name>
    <name type="common">Grape</name>
    <dbReference type="NCBI Taxonomy" id="29760"/>
    <lineage>
        <taxon>Eukaryota</taxon>
        <taxon>Viridiplantae</taxon>
        <taxon>Streptophyta</taxon>
        <taxon>Embryophyta</taxon>
        <taxon>Tracheophyta</taxon>
        <taxon>Spermatophyta</taxon>
        <taxon>Magnoliopsida</taxon>
        <taxon>eudicotyledons</taxon>
        <taxon>Gunneridae</taxon>
        <taxon>Pentapetalae</taxon>
        <taxon>rosids</taxon>
        <taxon>Vitales</taxon>
        <taxon>Vitaceae</taxon>
        <taxon>Viteae</taxon>
        <taxon>Vitis</taxon>
    </lineage>
</organism>
<gene>
    <name evidence="1" type="ORF">CK203_091210</name>
</gene>
<name>A0A438EMH2_VITVI</name>
<reference evidence="1 2" key="1">
    <citation type="journal article" date="2018" name="PLoS Genet.">
        <title>Population sequencing reveals clonal diversity and ancestral inbreeding in the grapevine cultivar Chardonnay.</title>
        <authorList>
            <person name="Roach M.J."/>
            <person name="Johnson D.L."/>
            <person name="Bohlmann J."/>
            <person name="van Vuuren H.J."/>
            <person name="Jones S.J."/>
            <person name="Pretorius I.S."/>
            <person name="Schmidt S.A."/>
            <person name="Borneman A.R."/>
        </authorList>
    </citation>
    <scope>NUCLEOTIDE SEQUENCE [LARGE SCALE GENOMIC DNA]</scope>
    <source>
        <strain evidence="2">cv. Chardonnay</strain>
        <tissue evidence="1">Leaf</tissue>
    </source>
</reference>
<evidence type="ECO:0000313" key="1">
    <source>
        <dbReference type="EMBL" id="RVW48924.1"/>
    </source>
</evidence>
<dbReference type="EMBL" id="QGNW01001238">
    <property type="protein sequence ID" value="RVW48924.1"/>
    <property type="molecule type" value="Genomic_DNA"/>
</dbReference>
<sequence length="124" mass="14010">MKAKEGGFINGFQVRGREGEGVEISHLLFADDTLNFCDARKEVLEYLSWIRMWFEAMSSLKINLEKSELIPIGEVSNLEDLVRALGCKEGSLPSMWKVNPGEEHFVQSGDLLYVSLCHSKESSR</sequence>
<accession>A0A438EMH2</accession>
<proteinExistence type="predicted"/>
<comment type="caution">
    <text evidence="1">The sequence shown here is derived from an EMBL/GenBank/DDBJ whole genome shotgun (WGS) entry which is preliminary data.</text>
</comment>
<protein>
    <recommendedName>
        <fullName evidence="3">Reverse transcriptase domain-containing protein</fullName>
    </recommendedName>
</protein>
<dbReference type="AlphaFoldDB" id="A0A438EMH2"/>
<dbReference type="Proteomes" id="UP000288805">
    <property type="component" value="Unassembled WGS sequence"/>
</dbReference>